<evidence type="ECO:0000256" key="3">
    <source>
        <dbReference type="ARBA" id="ARBA00022827"/>
    </source>
</evidence>
<dbReference type="InterPro" id="IPR023166">
    <property type="entry name" value="BaiN-like_dom_sf"/>
</dbReference>
<dbReference type="PRINTS" id="PR00411">
    <property type="entry name" value="PNDRDTASEI"/>
</dbReference>
<keyword evidence="7" id="KW-1185">Reference proteome</keyword>
<dbReference type="Pfam" id="PF03486">
    <property type="entry name" value="HI0933_like"/>
    <property type="match status" value="1"/>
</dbReference>
<comment type="cofactor">
    <cofactor evidence="1">
        <name>FAD</name>
        <dbReference type="ChEBI" id="CHEBI:57692"/>
    </cofactor>
</comment>
<protein>
    <recommendedName>
        <fullName evidence="8">NAD(FAD)-utilizing dehydrogenase</fullName>
    </recommendedName>
</protein>
<evidence type="ECO:0000313" key="6">
    <source>
        <dbReference type="EMBL" id="GEK95708.1"/>
    </source>
</evidence>
<evidence type="ECO:0000313" key="7">
    <source>
        <dbReference type="Proteomes" id="UP000321079"/>
    </source>
</evidence>
<sequence length="397" mass="42068">MVNPAAMNPDVIVLGAGAAGLMAAATAGQNGARVLILDHGPEPGRKILISGGGRCNFTHLETGPNCFISQNRHFARSALARYTPQDFLRLVNRYGIAWHEKARGQLFCDGSAGQIVGMLVAECRAAGCEIRMQTRILDVRQAEHGFIVSTDGGEIRTGAVILATGGLSIPKLGASDLSLRLARRFGLRLVPTAPALVPLVLADADPELAGVSLPIVARVGKKGPRFEDGMVFTHRGVSGPAILQISSYLEAGETAQIDLLPGRNALENFLKIKKERPKALPPSLLEALPQRLARVLAAGLGDTMLANQPDRVIRALADRISNWQLRPAGTEGYAKAEVMRGGIDTRDLSSQTLEARDIPGLYAIGEAVDVTGWLGGHNFQWAWASGVAAGKAAAGHR</sequence>
<organism evidence="6 7">
    <name type="scientific">Gluconobacter kanchanaburiensis NBRC 103587</name>
    <dbReference type="NCBI Taxonomy" id="1307948"/>
    <lineage>
        <taxon>Bacteria</taxon>
        <taxon>Pseudomonadati</taxon>
        <taxon>Pseudomonadota</taxon>
        <taxon>Alphaproteobacteria</taxon>
        <taxon>Acetobacterales</taxon>
        <taxon>Acetobacteraceae</taxon>
        <taxon>Gluconobacter</taxon>
    </lineage>
</organism>
<dbReference type="AlphaFoldDB" id="A0A511B5P5"/>
<dbReference type="SUPFAM" id="SSF160996">
    <property type="entry name" value="HI0933 insert domain-like"/>
    <property type="match status" value="1"/>
</dbReference>
<dbReference type="PRINTS" id="PR00368">
    <property type="entry name" value="FADPNR"/>
</dbReference>
<evidence type="ECO:0000259" key="4">
    <source>
        <dbReference type="Pfam" id="PF03486"/>
    </source>
</evidence>
<proteinExistence type="predicted"/>
<feature type="domain" description="RsdA/BaiN/AoA(So)-like insert" evidence="5">
    <location>
        <begin position="194"/>
        <end position="338"/>
    </location>
</feature>
<comment type="caution">
    <text evidence="6">The sequence shown here is derived from an EMBL/GenBank/DDBJ whole genome shotgun (WGS) entry which is preliminary data.</text>
</comment>
<evidence type="ECO:0000256" key="1">
    <source>
        <dbReference type="ARBA" id="ARBA00001974"/>
    </source>
</evidence>
<evidence type="ECO:0008006" key="8">
    <source>
        <dbReference type="Google" id="ProtNLM"/>
    </source>
</evidence>
<dbReference type="InterPro" id="IPR004792">
    <property type="entry name" value="BaiN-like"/>
</dbReference>
<dbReference type="Proteomes" id="UP000321079">
    <property type="component" value="Unassembled WGS sequence"/>
</dbReference>
<gene>
    <name evidence="6" type="ORF">GKA01_09050</name>
</gene>
<name>A0A511B5P5_9PROT</name>
<dbReference type="NCBIfam" id="TIGR00275">
    <property type="entry name" value="aminoacetone oxidase family FAD-binding enzyme"/>
    <property type="match status" value="1"/>
</dbReference>
<dbReference type="EMBL" id="BJVA01000004">
    <property type="protein sequence ID" value="GEK95708.1"/>
    <property type="molecule type" value="Genomic_DNA"/>
</dbReference>
<reference evidence="6 7" key="1">
    <citation type="submission" date="2019-07" db="EMBL/GenBank/DDBJ databases">
        <title>Whole genome shotgun sequence of Gluconobacter kanchanaburiensis NBRC 103587.</title>
        <authorList>
            <person name="Hosoyama A."/>
            <person name="Uohara A."/>
            <person name="Ohji S."/>
            <person name="Ichikawa N."/>
        </authorList>
    </citation>
    <scope>NUCLEOTIDE SEQUENCE [LARGE SCALE GENOMIC DNA]</scope>
    <source>
        <strain evidence="6 7">NBRC 103587</strain>
    </source>
</reference>
<dbReference type="Gene3D" id="1.10.8.260">
    <property type="entry name" value="HI0933 insert domain-like"/>
    <property type="match status" value="1"/>
</dbReference>
<keyword evidence="2" id="KW-0285">Flavoprotein</keyword>
<evidence type="ECO:0000256" key="2">
    <source>
        <dbReference type="ARBA" id="ARBA00022630"/>
    </source>
</evidence>
<dbReference type="PANTHER" id="PTHR42887">
    <property type="entry name" value="OS12G0638800 PROTEIN"/>
    <property type="match status" value="1"/>
</dbReference>
<dbReference type="Gene3D" id="2.40.30.10">
    <property type="entry name" value="Translation factors"/>
    <property type="match status" value="1"/>
</dbReference>
<feature type="domain" description="RsdA/BaiN/AoA(So)-like Rossmann fold-like" evidence="4">
    <location>
        <begin position="10"/>
        <end position="391"/>
    </location>
</feature>
<dbReference type="Gene3D" id="3.50.50.60">
    <property type="entry name" value="FAD/NAD(P)-binding domain"/>
    <property type="match status" value="1"/>
</dbReference>
<keyword evidence="3" id="KW-0274">FAD</keyword>
<dbReference type="PANTHER" id="PTHR42887:SF2">
    <property type="entry name" value="OS12G0638800 PROTEIN"/>
    <property type="match status" value="1"/>
</dbReference>
<dbReference type="InterPro" id="IPR057661">
    <property type="entry name" value="RsdA/BaiN/AoA(So)_Rossmann"/>
</dbReference>
<dbReference type="SUPFAM" id="SSF51905">
    <property type="entry name" value="FAD/NAD(P)-binding domain"/>
    <property type="match status" value="1"/>
</dbReference>
<accession>A0A511B5P5</accession>
<dbReference type="InterPro" id="IPR036188">
    <property type="entry name" value="FAD/NAD-bd_sf"/>
</dbReference>
<dbReference type="Pfam" id="PF22780">
    <property type="entry name" value="HI0933_like_1st"/>
    <property type="match status" value="1"/>
</dbReference>
<dbReference type="InterPro" id="IPR055178">
    <property type="entry name" value="RsdA/BaiN/AoA(So)-like_dom"/>
</dbReference>
<evidence type="ECO:0000259" key="5">
    <source>
        <dbReference type="Pfam" id="PF22780"/>
    </source>
</evidence>